<dbReference type="InterPro" id="IPR003602">
    <property type="entry name" value="Topo_IA_DNA-bd_dom"/>
</dbReference>
<dbReference type="Pfam" id="PF01396">
    <property type="entry name" value="Zn_ribbon_Top1"/>
    <property type="match status" value="1"/>
</dbReference>
<dbReference type="SMART" id="SM00493">
    <property type="entry name" value="TOPRIM"/>
    <property type="match status" value="1"/>
</dbReference>
<dbReference type="InterPro" id="IPR013825">
    <property type="entry name" value="Topo_IA_cen_sub2"/>
</dbReference>
<evidence type="ECO:0000256" key="7">
    <source>
        <dbReference type="ARBA" id="ARBA00023029"/>
    </source>
</evidence>
<comment type="similarity">
    <text evidence="2 10">Belongs to the type IA topoisomerase family.</text>
</comment>
<evidence type="ECO:0000256" key="1">
    <source>
        <dbReference type="ARBA" id="ARBA00000213"/>
    </source>
</evidence>
<dbReference type="Gene3D" id="1.10.290.10">
    <property type="entry name" value="Topoisomerase I, domain 4"/>
    <property type="match status" value="1"/>
</dbReference>
<dbReference type="GO" id="GO:0006265">
    <property type="term" value="P:DNA topological change"/>
    <property type="evidence" value="ECO:0007669"/>
    <property type="project" value="UniProtKB-UniRule"/>
</dbReference>
<feature type="site" description="Interaction with DNA" evidence="10">
    <location>
        <position position="290"/>
    </location>
</feature>
<feature type="site" description="Interaction with DNA" evidence="10">
    <location>
        <position position="31"/>
    </location>
</feature>
<evidence type="ECO:0000256" key="9">
    <source>
        <dbReference type="ARBA" id="ARBA00023235"/>
    </source>
</evidence>
<dbReference type="Gene3D" id="3.30.65.10">
    <property type="entry name" value="Bacterial Topoisomerase I, domain 1"/>
    <property type="match status" value="1"/>
</dbReference>
<dbReference type="Gene3D" id="1.10.460.10">
    <property type="entry name" value="Topoisomerase I, domain 2"/>
    <property type="match status" value="1"/>
</dbReference>
<dbReference type="GO" id="GO:0003917">
    <property type="term" value="F:DNA topoisomerase type I (single strand cut, ATP-independent) activity"/>
    <property type="evidence" value="ECO:0007669"/>
    <property type="project" value="UniProtKB-UniRule"/>
</dbReference>
<keyword evidence="5" id="KW-0862">Zinc</keyword>
<dbReference type="PRINTS" id="PR00417">
    <property type="entry name" value="PRTPISMRASEI"/>
</dbReference>
<dbReference type="Proteomes" id="UP000594468">
    <property type="component" value="Chromosome"/>
</dbReference>
<dbReference type="InterPro" id="IPR003601">
    <property type="entry name" value="Topo_IA_2"/>
</dbReference>
<feature type="site" description="Interaction with DNA" evidence="10">
    <location>
        <position position="142"/>
    </location>
</feature>
<dbReference type="EMBL" id="CP062983">
    <property type="protein sequence ID" value="QPC83614.1"/>
    <property type="molecule type" value="Genomic_DNA"/>
</dbReference>
<dbReference type="Pfam" id="PF01751">
    <property type="entry name" value="Toprim"/>
    <property type="match status" value="1"/>
</dbReference>
<evidence type="ECO:0000313" key="14">
    <source>
        <dbReference type="Proteomes" id="UP000594468"/>
    </source>
</evidence>
<feature type="site" description="Interaction with DNA" evidence="10">
    <location>
        <position position="139"/>
    </location>
</feature>
<comment type="function">
    <text evidence="10">Releases the supercoiling and torsional tension of DNA, which is introduced during the DNA replication and transcription, by transiently cleaving and rejoining one strand of the DNA duplex. Introduces a single-strand break via transesterification at a target site in duplex DNA. The scissile phosphodiester is attacked by the catalytic tyrosine of the enzyme, resulting in the formation of a DNA-(5'-phosphotyrosyl)-enzyme intermediate and the expulsion of a 3'-OH DNA strand. The free DNA strand then undergoes passage around the unbroken strand, thus removing DNA supercoils. Finally, in the religation step, the DNA 3'-OH attacks the covalent intermediate to expel the active-site tyrosine and restore the DNA phosphodiester backbone.</text>
</comment>
<keyword evidence="3" id="KW-0479">Metal-binding</keyword>
<dbReference type="KEGG" id="pmet:G4Y79_04320"/>
<dbReference type="PROSITE" id="PS52039">
    <property type="entry name" value="TOPO_IA_2"/>
    <property type="match status" value="1"/>
</dbReference>
<keyword evidence="7 10" id="KW-0799">Topoisomerase</keyword>
<evidence type="ECO:0000313" key="13">
    <source>
        <dbReference type="EMBL" id="QPC83614.1"/>
    </source>
</evidence>
<evidence type="ECO:0000259" key="12">
    <source>
        <dbReference type="PROSITE" id="PS52039"/>
    </source>
</evidence>
<dbReference type="SMART" id="SM00437">
    <property type="entry name" value="TOP1Ac"/>
    <property type="match status" value="1"/>
</dbReference>
<keyword evidence="8 10" id="KW-0238">DNA-binding</keyword>
<proteinExistence type="inferred from homology"/>
<evidence type="ECO:0000259" key="11">
    <source>
        <dbReference type="PROSITE" id="PS50880"/>
    </source>
</evidence>
<dbReference type="CDD" id="cd03363">
    <property type="entry name" value="TOPRIM_TopoIA_TopoI"/>
    <property type="match status" value="1"/>
</dbReference>
<keyword evidence="14" id="KW-1185">Reference proteome</keyword>
<dbReference type="InterPro" id="IPR000380">
    <property type="entry name" value="Topo_IA"/>
</dbReference>
<feature type="domain" description="Topo IA-type catalytic" evidence="12">
    <location>
        <begin position="128"/>
        <end position="563"/>
    </location>
</feature>
<evidence type="ECO:0000256" key="5">
    <source>
        <dbReference type="ARBA" id="ARBA00022833"/>
    </source>
</evidence>
<protein>
    <recommendedName>
        <fullName evidence="10">DNA topoisomerase 1</fullName>
        <ecNumber evidence="10">5.6.2.1</ecNumber>
    </recommendedName>
    <alternativeName>
        <fullName evidence="10">DNA topoisomerase I</fullName>
    </alternativeName>
</protein>
<dbReference type="PANTHER" id="PTHR42785">
    <property type="entry name" value="DNA TOPOISOMERASE, TYPE IA, CORE"/>
    <property type="match status" value="1"/>
</dbReference>
<dbReference type="Gene3D" id="3.40.50.140">
    <property type="match status" value="1"/>
</dbReference>
<dbReference type="SUPFAM" id="SSF56712">
    <property type="entry name" value="Prokaryotic type I DNA topoisomerase"/>
    <property type="match status" value="1"/>
</dbReference>
<comment type="subunit">
    <text evidence="10">Monomer.</text>
</comment>
<dbReference type="PANTHER" id="PTHR42785:SF1">
    <property type="entry name" value="DNA TOPOISOMERASE"/>
    <property type="match status" value="1"/>
</dbReference>
<gene>
    <name evidence="10 13" type="primary">topA</name>
    <name evidence="13" type="ORF">G4Y79_04320</name>
</gene>
<evidence type="ECO:0000256" key="8">
    <source>
        <dbReference type="ARBA" id="ARBA00023125"/>
    </source>
</evidence>
<dbReference type="Pfam" id="PF01131">
    <property type="entry name" value="Topoisom_bac"/>
    <property type="match status" value="1"/>
</dbReference>
<comment type="catalytic activity">
    <reaction evidence="1 10">
        <text>ATP-independent breakage of single-stranded DNA, followed by passage and rejoining.</text>
        <dbReference type="EC" id="5.6.2.1"/>
    </reaction>
</comment>
<dbReference type="InterPro" id="IPR023406">
    <property type="entry name" value="Topo_IA_AS"/>
</dbReference>
<dbReference type="InterPro" id="IPR013498">
    <property type="entry name" value="Topo_IA_Znf"/>
</dbReference>
<dbReference type="PROSITE" id="PS50880">
    <property type="entry name" value="TOPRIM"/>
    <property type="match status" value="1"/>
</dbReference>
<feature type="domain" description="Toprim" evidence="11">
    <location>
        <begin position="1"/>
        <end position="111"/>
    </location>
</feature>
<accession>A0A7S8EB52</accession>
<evidence type="ECO:0000256" key="2">
    <source>
        <dbReference type="ARBA" id="ARBA00009446"/>
    </source>
</evidence>
<evidence type="ECO:0000256" key="3">
    <source>
        <dbReference type="ARBA" id="ARBA00022723"/>
    </source>
</evidence>
<dbReference type="InterPro" id="IPR028612">
    <property type="entry name" value="Topoisom_1_IA"/>
</dbReference>
<dbReference type="SMART" id="SM00436">
    <property type="entry name" value="TOP1Bc"/>
    <property type="match status" value="1"/>
</dbReference>
<dbReference type="InterPro" id="IPR005733">
    <property type="entry name" value="TopoI_bac-type"/>
</dbReference>
<dbReference type="PROSITE" id="PS00396">
    <property type="entry name" value="TOPO_IA_1"/>
    <property type="match status" value="1"/>
</dbReference>
<reference evidence="13 14" key="1">
    <citation type="submission" date="2020-02" db="EMBL/GenBank/DDBJ databases">
        <authorList>
            <person name="Zheng R.K."/>
            <person name="Sun C.M."/>
        </authorList>
    </citation>
    <scope>NUCLEOTIDE SEQUENCE [LARGE SCALE GENOMIC DNA]</scope>
    <source>
        <strain evidence="14">rifampicinis</strain>
    </source>
</reference>
<keyword evidence="9 10" id="KW-0413">Isomerase</keyword>
<dbReference type="InterPro" id="IPR013826">
    <property type="entry name" value="Topo_IA_cen_sub3"/>
</dbReference>
<dbReference type="AlphaFoldDB" id="A0A7S8EB52"/>
<feature type="site" description="Interaction with DNA" evidence="10">
    <location>
        <position position="147"/>
    </location>
</feature>
<dbReference type="SUPFAM" id="SSF57783">
    <property type="entry name" value="Zinc beta-ribbon"/>
    <property type="match status" value="1"/>
</dbReference>
<dbReference type="InterPro" id="IPR034149">
    <property type="entry name" value="TOPRIM_TopoI"/>
</dbReference>
<dbReference type="GO" id="GO:0003677">
    <property type="term" value="F:DNA binding"/>
    <property type="evidence" value="ECO:0007669"/>
    <property type="project" value="UniProtKB-KW"/>
</dbReference>
<dbReference type="InterPro" id="IPR023405">
    <property type="entry name" value="Topo_IA_core_domain"/>
</dbReference>
<sequence>MKLVIVESPAKAKKIAGYLGDGWQIEACRGHVRDLPESQLGVDVEQDFRPQYVMLPGKGNLVERLVKLIRKADEVYLATDPDREGEAIAWHLLQLAGDLKNKPVYRAAFHAITEEAVQAALADPRPLDAALVEAQSARRVVDRLVGYLVSPLACKTLDDRLSAGRVQSVALRLVVEREQQIAAFQSDTTWGVEAILEASGTRFEAKLHRLKDADIPFKDAAQAEKLLTLLKRASFWVSKTGQTTKHRNPLPPFTTSTLQQVASKGLGLSPEKTMSLAQMLYEQGRITYHRTDSVAVAQEAQTVAREVISREYGERYLPTASPIYKAKTANAQEAHEAIRPTDISQMPAVHPEGDVPSSNAAKLYDLIWRRFIASQMTPADYTVTAILIRVGRSQDKPYPLSFKANGRELTFDGFLRVYEEPDDVDAGVDAEAVEIGSVPSLRDGQILKRVDVAVNESQTRPPSRYSEAALVQALEKYGVGRPSTFASMVAVIKHKKYVTVKQKHLVPTKNGMKLCAFLIERFPQVFDMDYTARLEAALDQVASGQLSRSRLLNTFWRGFQPQLKSATEYALTQVKSRPKAKLIGETCPDCGGDLVERQGANGVFVGCTNYPSCTYTRSTGHQPLTLHPAEGA</sequence>
<keyword evidence="4" id="KW-0863">Zinc-finger</keyword>
<evidence type="ECO:0000256" key="4">
    <source>
        <dbReference type="ARBA" id="ARBA00022771"/>
    </source>
</evidence>
<dbReference type="CDD" id="cd00186">
    <property type="entry name" value="TOP1Ac"/>
    <property type="match status" value="1"/>
</dbReference>
<feature type="active site" description="O-(5'-phospho-DNA)-tyrosine intermediate" evidence="10">
    <location>
        <position position="288"/>
    </location>
</feature>
<dbReference type="NCBIfam" id="TIGR01051">
    <property type="entry name" value="topA_bact"/>
    <property type="match status" value="1"/>
</dbReference>
<evidence type="ECO:0000256" key="10">
    <source>
        <dbReference type="HAMAP-Rule" id="MF_00952"/>
    </source>
</evidence>
<dbReference type="InterPro" id="IPR006171">
    <property type="entry name" value="TOPRIM_dom"/>
</dbReference>
<dbReference type="HAMAP" id="MF_00952">
    <property type="entry name" value="Topoisom_1_prok"/>
    <property type="match status" value="1"/>
</dbReference>
<dbReference type="GO" id="GO:0008270">
    <property type="term" value="F:zinc ion binding"/>
    <property type="evidence" value="ECO:0007669"/>
    <property type="project" value="UniProtKB-KW"/>
</dbReference>
<dbReference type="RefSeq" id="WP_195171680.1">
    <property type="nucleotide sequence ID" value="NZ_CP062983.1"/>
</dbReference>
<organism evidence="13 14">
    <name type="scientific">Phototrophicus methaneseepsis</name>
    <dbReference type="NCBI Taxonomy" id="2710758"/>
    <lineage>
        <taxon>Bacteria</taxon>
        <taxon>Bacillati</taxon>
        <taxon>Chloroflexota</taxon>
        <taxon>Candidatus Thermofontia</taxon>
        <taxon>Phototrophicales</taxon>
        <taxon>Phototrophicaceae</taxon>
        <taxon>Phototrophicus</taxon>
    </lineage>
</organism>
<dbReference type="GO" id="GO:0005694">
    <property type="term" value="C:chromosome"/>
    <property type="evidence" value="ECO:0007669"/>
    <property type="project" value="InterPro"/>
</dbReference>
<feature type="site" description="Interaction with DNA" evidence="10">
    <location>
        <position position="138"/>
    </location>
</feature>
<feature type="region of interest" description="Interaction with DNA" evidence="10">
    <location>
        <begin position="162"/>
        <end position="167"/>
    </location>
</feature>
<evidence type="ECO:0000256" key="6">
    <source>
        <dbReference type="ARBA" id="ARBA00022842"/>
    </source>
</evidence>
<dbReference type="InterPro" id="IPR013497">
    <property type="entry name" value="Topo_IA_cen"/>
</dbReference>
<keyword evidence="6" id="KW-0460">Magnesium</keyword>
<dbReference type="InterPro" id="IPR013824">
    <property type="entry name" value="Topo_IA_cen_sub1"/>
</dbReference>
<comment type="caution">
    <text evidence="10">Lacks conserved residue(s) required for the propagation of feature annotation.</text>
</comment>
<name>A0A7S8EB52_9CHLR</name>
<dbReference type="EC" id="5.6.2.1" evidence="10"/>
<dbReference type="Gene3D" id="2.70.20.10">
    <property type="entry name" value="Topoisomerase I, domain 3"/>
    <property type="match status" value="1"/>
</dbReference>